<keyword evidence="1" id="KW-0863">Zinc-finger</keyword>
<comment type="caution">
    <text evidence="4">The sequence shown here is derived from an EMBL/GenBank/DDBJ whole genome shotgun (WGS) entry which is preliminary data.</text>
</comment>
<dbReference type="CDD" id="cd19757">
    <property type="entry name" value="Bbox1"/>
    <property type="match status" value="2"/>
</dbReference>
<dbReference type="InterPro" id="IPR000315">
    <property type="entry name" value="Znf_B-box"/>
</dbReference>
<sequence>MHHQAKNITRSVHVTGTRGGGSYSHFLVYTKSSLAEQTTPAFLTLAEASLRFVVPSLSFMDYDLDQDAGSWLYSVDTSHILIHTASETIEHRTSVFFEFFDAIASVTGVSFTDLDLDEDQLGGTLSWTNPVVPDRVQESEQGSELFQLGPDLSTGDLDALEIGGLLSWTLPAEVTYVTEYRIYLVSRIPEVVSTSLMFYLSNATAQQIQVALEATIQRVLLVPTSAILVQVSQVARRLAAARRLSQLWHATIDVEVDSLKASSAVDVLNATSGNFTSFEDILTEELDSQGVAPAEGGLNIISFASPSVSLAQITTITSSTMTSTSSTVTTGTSTSSTATNTSTTTSSMTSTTTSSTTTTTTTTTIEYWLRWLFANVTNDVDNVSIPADFALDNFTHILIYTTSELEEQTTPTVISIQDLNASISDLNFIDLDLDAGQFGGNLSWSEPAEIDLVHHYNVYLATSPEGDGRTSANIVNQTEGLQDFRRRQEGHLIIADDRPLLVMSFGLKYQGPNPSKYKIEGKYDIPVGFKVIIKWEEDEIVFMTRQGTFGPEFQIVYLPQSPTPEDFTIFEWNANIAEIWDQFLTVIEGKEDRDMRLFNQGPWRTFGVTRDEVQMALKQGTDQKTIVDGILYCADGIEPDLQEHMRYLGVDPATDENILWIFTAFKEEPLPAYFSQYVKDGMVYWVDERTSEATWKHPHYDKFRKMLQVARNQKPVPHWKSIMEFRIEFLLSNIFTWEAEASGEFPLVETVDNVIEMARIFGVDIKNEPYLVHVLKRALRHYGNCVKEKRKVKDVEDFRNLMHRYRDLVSQYEQAMSIEEKRVAKMKICVQCDERDAVLFCDQCKDFFCQGCFDRLHSRGRRQNHRRTWVEMGMCAECVESIALFHCVQCADLYCRDCFQEWHVRGGRRNHIPIILRSFNSQTHQLPEATPAMGTGAAQILAKARSPWVEFTDENNVKLYYNILTTESRRDKPLAVMNEPIEDNKGGGMSAGWSGTWGANMFPDPLDSRTQPSAPEMETAF</sequence>
<feature type="domain" description="B box-type" evidence="3">
    <location>
        <begin position="870"/>
        <end position="914"/>
    </location>
</feature>
<feature type="region of interest" description="Disordered" evidence="2">
    <location>
        <begin position="322"/>
        <end position="357"/>
    </location>
</feature>
<organism evidence="4 5">
    <name type="scientific">Durusdinium trenchii</name>
    <dbReference type="NCBI Taxonomy" id="1381693"/>
    <lineage>
        <taxon>Eukaryota</taxon>
        <taxon>Sar</taxon>
        <taxon>Alveolata</taxon>
        <taxon>Dinophyceae</taxon>
        <taxon>Suessiales</taxon>
        <taxon>Symbiodiniaceae</taxon>
        <taxon>Durusdinium</taxon>
    </lineage>
</organism>
<evidence type="ECO:0000256" key="2">
    <source>
        <dbReference type="SAM" id="MobiDB-lite"/>
    </source>
</evidence>
<dbReference type="PROSITE" id="PS50119">
    <property type="entry name" value="ZF_BBOX"/>
    <property type="match status" value="2"/>
</dbReference>
<evidence type="ECO:0000256" key="1">
    <source>
        <dbReference type="PROSITE-ProRule" id="PRU00024"/>
    </source>
</evidence>
<dbReference type="Proteomes" id="UP001642484">
    <property type="component" value="Unassembled WGS sequence"/>
</dbReference>
<keyword evidence="5" id="KW-1185">Reference proteome</keyword>
<dbReference type="InterPro" id="IPR038446">
    <property type="entry name" value="CEBP_ZZ_sf"/>
</dbReference>
<name>A0ABP0SRH8_9DINO</name>
<evidence type="ECO:0000313" key="5">
    <source>
        <dbReference type="Proteomes" id="UP001642484"/>
    </source>
</evidence>
<evidence type="ECO:0000259" key="3">
    <source>
        <dbReference type="PROSITE" id="PS50119"/>
    </source>
</evidence>
<evidence type="ECO:0000313" key="4">
    <source>
        <dbReference type="EMBL" id="CAK9114845.1"/>
    </source>
</evidence>
<gene>
    <name evidence="4" type="ORF">CCMP2556_LOCUS53098</name>
</gene>
<accession>A0ABP0SRH8</accession>
<feature type="domain" description="B box-type" evidence="3">
    <location>
        <begin position="824"/>
        <end position="870"/>
    </location>
</feature>
<dbReference type="SMART" id="SM00336">
    <property type="entry name" value="BBOX"/>
    <property type="match status" value="2"/>
</dbReference>
<reference evidence="4 5" key="1">
    <citation type="submission" date="2024-02" db="EMBL/GenBank/DDBJ databases">
        <authorList>
            <person name="Chen Y."/>
            <person name="Shah S."/>
            <person name="Dougan E. K."/>
            <person name="Thang M."/>
            <person name="Chan C."/>
        </authorList>
    </citation>
    <scope>NUCLEOTIDE SEQUENCE [LARGE SCALE GENOMIC DNA]</scope>
</reference>
<keyword evidence="1" id="KW-0479">Metal-binding</keyword>
<keyword evidence="1" id="KW-0862">Zinc</keyword>
<dbReference type="Pfam" id="PF22586">
    <property type="entry name" value="ANCHR-like_BBOX"/>
    <property type="match status" value="2"/>
</dbReference>
<dbReference type="EMBL" id="CAXAMN010028040">
    <property type="protein sequence ID" value="CAK9114845.1"/>
    <property type="molecule type" value="Genomic_DNA"/>
</dbReference>
<protein>
    <recommendedName>
        <fullName evidence="3">B box-type domain-containing protein</fullName>
    </recommendedName>
</protein>
<proteinExistence type="predicted"/>
<dbReference type="Gene3D" id="4.10.640.40">
    <property type="entry name" value="Cytoplasmic polyadenylation element-binding protein, ZZ domain"/>
    <property type="match status" value="2"/>
</dbReference>